<evidence type="ECO:0000259" key="4">
    <source>
        <dbReference type="Pfam" id="PF02678"/>
    </source>
</evidence>
<name>A0A2T5FZU9_9SPHN</name>
<dbReference type="Pfam" id="PF02678">
    <property type="entry name" value="Pirin"/>
    <property type="match status" value="1"/>
</dbReference>
<protein>
    <submittedName>
        <fullName evidence="6">Pirin</fullName>
    </submittedName>
</protein>
<proteinExistence type="inferred from homology"/>
<dbReference type="GO" id="GO:0046872">
    <property type="term" value="F:metal ion binding"/>
    <property type="evidence" value="ECO:0007669"/>
    <property type="project" value="UniProtKB-KW"/>
</dbReference>
<feature type="binding site" evidence="2">
    <location>
        <position position="61"/>
    </location>
    <ligand>
        <name>Fe cation</name>
        <dbReference type="ChEBI" id="CHEBI:24875"/>
    </ligand>
</feature>
<evidence type="ECO:0000313" key="7">
    <source>
        <dbReference type="Proteomes" id="UP000244162"/>
    </source>
</evidence>
<dbReference type="PIRSF" id="PIRSF006232">
    <property type="entry name" value="Pirin"/>
    <property type="match status" value="1"/>
</dbReference>
<feature type="binding site" evidence="2">
    <location>
        <position position="63"/>
    </location>
    <ligand>
        <name>Fe cation</name>
        <dbReference type="ChEBI" id="CHEBI:24875"/>
    </ligand>
</feature>
<reference evidence="6 7" key="1">
    <citation type="submission" date="2017-09" db="EMBL/GenBank/DDBJ databases">
        <title>Sphingomonas panjinensis sp.nov., isolated from oil-contaminated soil.</title>
        <authorList>
            <person name="Wang L."/>
            <person name="Chen L."/>
        </authorList>
    </citation>
    <scope>NUCLEOTIDE SEQUENCE [LARGE SCALE GENOMIC DNA]</scope>
    <source>
        <strain evidence="6 7">FW-11</strain>
    </source>
</reference>
<dbReference type="Gene3D" id="2.60.120.10">
    <property type="entry name" value="Jelly Rolls"/>
    <property type="match status" value="2"/>
</dbReference>
<dbReference type="InterPro" id="IPR012093">
    <property type="entry name" value="Pirin"/>
</dbReference>
<dbReference type="InterPro" id="IPR011051">
    <property type="entry name" value="RmlC_Cupin_sf"/>
</dbReference>
<evidence type="ECO:0000256" key="2">
    <source>
        <dbReference type="PIRSR" id="PIRSR006232-1"/>
    </source>
</evidence>
<keyword evidence="2" id="KW-0479">Metal-binding</keyword>
<dbReference type="AlphaFoldDB" id="A0A2T5FZU9"/>
<dbReference type="EMBL" id="NWBU01000005">
    <property type="protein sequence ID" value="PTQ12232.1"/>
    <property type="molecule type" value="Genomic_DNA"/>
</dbReference>
<comment type="cofactor">
    <cofactor evidence="2">
        <name>Fe cation</name>
        <dbReference type="ChEBI" id="CHEBI:24875"/>
    </cofactor>
    <text evidence="2">Binds 1 Fe cation per subunit.</text>
</comment>
<comment type="caution">
    <text evidence="6">The sequence shown here is derived from an EMBL/GenBank/DDBJ whole genome shotgun (WGS) entry which is preliminary data.</text>
</comment>
<dbReference type="RefSeq" id="WP_107967095.1">
    <property type="nucleotide sequence ID" value="NZ_NWBU01000005.1"/>
</dbReference>
<feature type="domain" description="Pirin N-terminal" evidence="4">
    <location>
        <begin position="22"/>
        <end position="127"/>
    </location>
</feature>
<evidence type="ECO:0000256" key="3">
    <source>
        <dbReference type="RuleBase" id="RU003457"/>
    </source>
</evidence>
<dbReference type="Proteomes" id="UP000244162">
    <property type="component" value="Unassembled WGS sequence"/>
</dbReference>
<feature type="binding site" evidence="2">
    <location>
        <position position="105"/>
    </location>
    <ligand>
        <name>Fe cation</name>
        <dbReference type="ChEBI" id="CHEBI:24875"/>
    </ligand>
</feature>
<dbReference type="Pfam" id="PF05726">
    <property type="entry name" value="Pirin_C"/>
    <property type="match status" value="1"/>
</dbReference>
<evidence type="ECO:0000313" key="6">
    <source>
        <dbReference type="EMBL" id="PTQ12232.1"/>
    </source>
</evidence>
<organism evidence="6 7">
    <name type="scientific">Sphingomonas oleivorans</name>
    <dbReference type="NCBI Taxonomy" id="1735121"/>
    <lineage>
        <taxon>Bacteria</taxon>
        <taxon>Pseudomonadati</taxon>
        <taxon>Pseudomonadota</taxon>
        <taxon>Alphaproteobacteria</taxon>
        <taxon>Sphingomonadales</taxon>
        <taxon>Sphingomonadaceae</taxon>
        <taxon>Sphingomonas</taxon>
    </lineage>
</organism>
<keyword evidence="2" id="KW-0408">Iron</keyword>
<dbReference type="InterPro" id="IPR003829">
    <property type="entry name" value="Pirin_N_dom"/>
</dbReference>
<gene>
    <name evidence="6" type="ORF">CLG96_06700</name>
</gene>
<dbReference type="InterPro" id="IPR014710">
    <property type="entry name" value="RmlC-like_jellyroll"/>
</dbReference>
<evidence type="ECO:0000256" key="1">
    <source>
        <dbReference type="ARBA" id="ARBA00008416"/>
    </source>
</evidence>
<dbReference type="InterPro" id="IPR008778">
    <property type="entry name" value="Pirin_C_dom"/>
</dbReference>
<dbReference type="CDD" id="cd02909">
    <property type="entry name" value="cupin_pirin_N"/>
    <property type="match status" value="1"/>
</dbReference>
<feature type="domain" description="Pirin C-terminal" evidence="5">
    <location>
        <begin position="184"/>
        <end position="284"/>
    </location>
</feature>
<sequence>MTRFREVRLLSKAFHTIEGDGFDVQRAIPGNGYESVGPFIFLDHFGPIAWKPGEAKGASSHPHAGIETMTLLLEGRMRHKDSLGNASTMAPGDVQWMRAGRGIVHDEQPDISAMQPGERTHGVQLWLNLPAGGKHVDPRYRHVLASEIPLIASARGAARVRLIAGSIDDRTGPIETGGAPFAVHASFAQGDVVTLPTAGIEELGLYVMLGQAEVGSPASAVPAGRLAWLTPGDTLLIRAEAGTELVVIGGNRLDAPIVRYGPFVMNSVDEIQRAVRDFQAGKMGRIAA</sequence>
<keyword evidence="7" id="KW-1185">Reference proteome</keyword>
<feature type="binding site" evidence="2">
    <location>
        <position position="107"/>
    </location>
    <ligand>
        <name>Fe cation</name>
        <dbReference type="ChEBI" id="CHEBI:24875"/>
    </ligand>
</feature>
<dbReference type="PANTHER" id="PTHR13903">
    <property type="entry name" value="PIRIN-RELATED"/>
    <property type="match status" value="1"/>
</dbReference>
<dbReference type="SUPFAM" id="SSF51182">
    <property type="entry name" value="RmlC-like cupins"/>
    <property type="match status" value="1"/>
</dbReference>
<accession>A0A2T5FZU9</accession>
<dbReference type="OrthoDB" id="9780903at2"/>
<dbReference type="PANTHER" id="PTHR13903:SF8">
    <property type="entry name" value="PIRIN"/>
    <property type="match status" value="1"/>
</dbReference>
<comment type="similarity">
    <text evidence="1 3">Belongs to the pirin family.</text>
</comment>
<dbReference type="CDD" id="cd02247">
    <property type="entry name" value="cupin_pirin_C"/>
    <property type="match status" value="1"/>
</dbReference>
<evidence type="ECO:0000259" key="5">
    <source>
        <dbReference type="Pfam" id="PF05726"/>
    </source>
</evidence>